<evidence type="ECO:0000313" key="3">
    <source>
        <dbReference type="EMBL" id="KAK4454009.1"/>
    </source>
</evidence>
<accession>A0AAV9GYE8</accession>
<dbReference type="PROSITE" id="PS00028">
    <property type="entry name" value="ZINC_FINGER_C2H2_1"/>
    <property type="match status" value="1"/>
</dbReference>
<feature type="compositionally biased region" description="Polar residues" evidence="1">
    <location>
        <begin position="242"/>
        <end position="264"/>
    </location>
</feature>
<dbReference type="InterPro" id="IPR013087">
    <property type="entry name" value="Znf_C2H2_type"/>
</dbReference>
<gene>
    <name evidence="3" type="ORF">QBC34DRAFT_175348</name>
</gene>
<name>A0AAV9GYE8_9PEZI</name>
<dbReference type="EMBL" id="MU865918">
    <property type="protein sequence ID" value="KAK4454009.1"/>
    <property type="molecule type" value="Genomic_DNA"/>
</dbReference>
<feature type="region of interest" description="Disordered" evidence="1">
    <location>
        <begin position="387"/>
        <end position="406"/>
    </location>
</feature>
<keyword evidence="4" id="KW-1185">Reference proteome</keyword>
<dbReference type="Proteomes" id="UP001321760">
    <property type="component" value="Unassembled WGS sequence"/>
</dbReference>
<sequence>MSVIAHQQHPLTARAEDEIRLDPVEASTDALNSSTSSPGPDNGRVTGSAYSLLSPMVINLLLWARDRSRESIGPAANLWAPENLRTAARATLGLTGFVVACVALWSTVSATRDGHKSAILQEWSTKKDYLEFCKADGFASAGCESVRNTTLEPPPIFDRRDVSYTDYPVPAPSSSVLAALLSVILCCSWAGCGRRVRGRRLLRYLSSLRPGTWKERNPLREPSWPQAVVVPFTPRSTPQPPSAATHTGSESSTTTDLKLRTSTARPRYRRPLRPLQAMQKLSCGYKPLRDFRPESATSISVVEAREGDEADAPYKCHEKGCGGHFQTEYEKTRHKFFVHQTPFRWTCSALASSLDAFFCIDEGPGLGRSPTDDICGFCGRYFHRSGHPSPTTEDSMPGRNTVTESDEKERHLHLSEAHNFQHCSSPLDAFPGAASFRYHLKVEHGAVVDGNWTDWIETACIQEVQGDRCEK</sequence>
<protein>
    <recommendedName>
        <fullName evidence="2">C2H2-type domain-containing protein</fullName>
    </recommendedName>
</protein>
<feature type="region of interest" description="Disordered" evidence="1">
    <location>
        <begin position="233"/>
        <end position="265"/>
    </location>
</feature>
<feature type="domain" description="C2H2-type" evidence="2">
    <location>
        <begin position="316"/>
        <end position="339"/>
    </location>
</feature>
<comment type="caution">
    <text evidence="3">The sequence shown here is derived from an EMBL/GenBank/DDBJ whole genome shotgun (WGS) entry which is preliminary data.</text>
</comment>
<reference evidence="3" key="1">
    <citation type="journal article" date="2023" name="Mol. Phylogenet. Evol.">
        <title>Genome-scale phylogeny and comparative genomics of the fungal order Sordariales.</title>
        <authorList>
            <person name="Hensen N."/>
            <person name="Bonometti L."/>
            <person name="Westerberg I."/>
            <person name="Brannstrom I.O."/>
            <person name="Guillou S."/>
            <person name="Cros-Aarteil S."/>
            <person name="Calhoun S."/>
            <person name="Haridas S."/>
            <person name="Kuo A."/>
            <person name="Mondo S."/>
            <person name="Pangilinan J."/>
            <person name="Riley R."/>
            <person name="LaButti K."/>
            <person name="Andreopoulos B."/>
            <person name="Lipzen A."/>
            <person name="Chen C."/>
            <person name="Yan M."/>
            <person name="Daum C."/>
            <person name="Ng V."/>
            <person name="Clum A."/>
            <person name="Steindorff A."/>
            <person name="Ohm R.A."/>
            <person name="Martin F."/>
            <person name="Silar P."/>
            <person name="Natvig D.O."/>
            <person name="Lalanne C."/>
            <person name="Gautier V."/>
            <person name="Ament-Velasquez S.L."/>
            <person name="Kruys A."/>
            <person name="Hutchinson M.I."/>
            <person name="Powell A.J."/>
            <person name="Barry K."/>
            <person name="Miller A.N."/>
            <person name="Grigoriev I.V."/>
            <person name="Debuchy R."/>
            <person name="Gladieux P."/>
            <person name="Hiltunen Thoren M."/>
            <person name="Johannesson H."/>
        </authorList>
    </citation>
    <scope>NUCLEOTIDE SEQUENCE</scope>
    <source>
        <strain evidence="3">PSN243</strain>
    </source>
</reference>
<feature type="compositionally biased region" description="Polar residues" evidence="1">
    <location>
        <begin position="388"/>
        <end position="403"/>
    </location>
</feature>
<evidence type="ECO:0000313" key="4">
    <source>
        <dbReference type="Proteomes" id="UP001321760"/>
    </source>
</evidence>
<organism evidence="3 4">
    <name type="scientific">Podospora aff. communis PSN243</name>
    <dbReference type="NCBI Taxonomy" id="3040156"/>
    <lineage>
        <taxon>Eukaryota</taxon>
        <taxon>Fungi</taxon>
        <taxon>Dikarya</taxon>
        <taxon>Ascomycota</taxon>
        <taxon>Pezizomycotina</taxon>
        <taxon>Sordariomycetes</taxon>
        <taxon>Sordariomycetidae</taxon>
        <taxon>Sordariales</taxon>
        <taxon>Podosporaceae</taxon>
        <taxon>Podospora</taxon>
    </lineage>
</organism>
<proteinExistence type="predicted"/>
<reference evidence="3" key="2">
    <citation type="submission" date="2023-05" db="EMBL/GenBank/DDBJ databases">
        <authorList>
            <consortium name="Lawrence Berkeley National Laboratory"/>
            <person name="Steindorff A."/>
            <person name="Hensen N."/>
            <person name="Bonometti L."/>
            <person name="Westerberg I."/>
            <person name="Brannstrom I.O."/>
            <person name="Guillou S."/>
            <person name="Cros-Aarteil S."/>
            <person name="Calhoun S."/>
            <person name="Haridas S."/>
            <person name="Kuo A."/>
            <person name="Mondo S."/>
            <person name="Pangilinan J."/>
            <person name="Riley R."/>
            <person name="Labutti K."/>
            <person name="Andreopoulos B."/>
            <person name="Lipzen A."/>
            <person name="Chen C."/>
            <person name="Yanf M."/>
            <person name="Daum C."/>
            <person name="Ng V."/>
            <person name="Clum A."/>
            <person name="Ohm R."/>
            <person name="Martin F."/>
            <person name="Silar P."/>
            <person name="Natvig D."/>
            <person name="Lalanne C."/>
            <person name="Gautier V."/>
            <person name="Ament-Velasquez S.L."/>
            <person name="Kruys A."/>
            <person name="Hutchinson M.I."/>
            <person name="Powell A.J."/>
            <person name="Barry K."/>
            <person name="Miller A.N."/>
            <person name="Grigoriev I.V."/>
            <person name="Debuchy R."/>
            <person name="Gladieux P."/>
            <person name="Thoren M.H."/>
            <person name="Johannesson H."/>
        </authorList>
    </citation>
    <scope>NUCLEOTIDE SEQUENCE</scope>
    <source>
        <strain evidence="3">PSN243</strain>
    </source>
</reference>
<evidence type="ECO:0000259" key="2">
    <source>
        <dbReference type="PROSITE" id="PS00028"/>
    </source>
</evidence>
<dbReference type="AlphaFoldDB" id="A0AAV9GYE8"/>
<evidence type="ECO:0000256" key="1">
    <source>
        <dbReference type="SAM" id="MobiDB-lite"/>
    </source>
</evidence>